<dbReference type="Proteomes" id="UP000586722">
    <property type="component" value="Unassembled WGS sequence"/>
</dbReference>
<dbReference type="AlphaFoldDB" id="A0A7X5F4M1"/>
<dbReference type="SUPFAM" id="SSF52540">
    <property type="entry name" value="P-loop containing nucleoside triphosphate hydrolases"/>
    <property type="match status" value="1"/>
</dbReference>
<evidence type="ECO:0000313" key="3">
    <source>
        <dbReference type="Proteomes" id="UP000586722"/>
    </source>
</evidence>
<protein>
    <recommendedName>
        <fullName evidence="4">Protein ImuA</fullName>
    </recommendedName>
</protein>
<evidence type="ECO:0000256" key="1">
    <source>
        <dbReference type="SAM" id="MobiDB-lite"/>
    </source>
</evidence>
<name>A0A7X5F4M1_9HYPH</name>
<reference evidence="3" key="1">
    <citation type="submission" date="2020-01" db="EMBL/GenBank/DDBJ databases">
        <authorList>
            <person name="Fang Y."/>
            <person name="Sun R."/>
            <person name="Nie L."/>
            <person name="He J."/>
            <person name="Hao L."/>
            <person name="Wang L."/>
            <person name="Su S."/>
            <person name="Lv E."/>
            <person name="Zhang Z."/>
            <person name="Xie R."/>
            <person name="Liu H."/>
        </authorList>
    </citation>
    <scope>NUCLEOTIDE SEQUENCE [LARGE SCALE GENOMIC DNA]</scope>
    <source>
        <strain evidence="3">XCT-53</strain>
    </source>
</reference>
<organism evidence="2 3">
    <name type="scientific">Pannonibacter tanglangensis</name>
    <dbReference type="NCBI Taxonomy" id="2750084"/>
    <lineage>
        <taxon>Bacteria</taxon>
        <taxon>Pseudomonadati</taxon>
        <taxon>Pseudomonadota</taxon>
        <taxon>Alphaproteobacteria</taxon>
        <taxon>Hyphomicrobiales</taxon>
        <taxon>Stappiaceae</taxon>
        <taxon>Pannonibacter</taxon>
    </lineage>
</organism>
<feature type="region of interest" description="Disordered" evidence="1">
    <location>
        <begin position="248"/>
        <end position="268"/>
    </location>
</feature>
<dbReference type="InterPro" id="IPR027417">
    <property type="entry name" value="P-loop_NTPase"/>
</dbReference>
<feature type="region of interest" description="Disordered" evidence="1">
    <location>
        <begin position="1"/>
        <end position="29"/>
    </location>
</feature>
<keyword evidence="3" id="KW-1185">Reference proteome</keyword>
<dbReference type="Gene3D" id="3.40.50.300">
    <property type="entry name" value="P-loop containing nucleotide triphosphate hydrolases"/>
    <property type="match status" value="1"/>
</dbReference>
<sequence>MHDFETLSRMMRQHAGPRPAGSGPASAGLPSRGLHEFHAAAADAVSLSGLALGLAAQSGRRRPLLHVGRSLSEGETGPLHGMGLAEFGLDPARLLPVRLRDPVAVLQAALEGAACAALDAVIVELWGEVRAYDLTASRRLALAARNSGVPVFVLRVGAAPVASAAETRWQVRALPSVALAANAPGRPAFDLTLLRARNGQEGLRYHVEWDRALSKLVSRPLTGIAPDRDLETGSGAAARRRAALPGAVVSLPVDRQGTPPSGPQRRAG</sequence>
<evidence type="ECO:0000313" key="2">
    <source>
        <dbReference type="EMBL" id="NBN79656.1"/>
    </source>
</evidence>
<proteinExistence type="predicted"/>
<evidence type="ECO:0008006" key="4">
    <source>
        <dbReference type="Google" id="ProtNLM"/>
    </source>
</evidence>
<dbReference type="RefSeq" id="WP_161709261.1">
    <property type="nucleotide sequence ID" value="NZ_JAABLQ010000002.1"/>
</dbReference>
<comment type="caution">
    <text evidence="2">The sequence shown here is derived from an EMBL/GenBank/DDBJ whole genome shotgun (WGS) entry which is preliminary data.</text>
</comment>
<gene>
    <name evidence="2" type="ORF">GWI72_15370</name>
</gene>
<accession>A0A7X5F4M1</accession>
<dbReference type="EMBL" id="JAABLQ010000002">
    <property type="protein sequence ID" value="NBN79656.1"/>
    <property type="molecule type" value="Genomic_DNA"/>
</dbReference>